<proteinExistence type="predicted"/>
<accession>A0ABV2LYT8</accession>
<comment type="caution">
    <text evidence="1">The sequence shown here is derived from an EMBL/GenBank/DDBJ whole genome shotgun (WGS) entry which is preliminary data.</text>
</comment>
<organism evidence="1 2">
    <name type="scientific">Blautia caecimuris</name>
    <dbReference type="NCBI Taxonomy" id="1796615"/>
    <lineage>
        <taxon>Bacteria</taxon>
        <taxon>Bacillati</taxon>
        <taxon>Bacillota</taxon>
        <taxon>Clostridia</taxon>
        <taxon>Lachnospirales</taxon>
        <taxon>Lachnospiraceae</taxon>
        <taxon>Blautia</taxon>
    </lineage>
</organism>
<dbReference type="InterPro" id="IPR029063">
    <property type="entry name" value="SAM-dependent_MTases_sf"/>
</dbReference>
<dbReference type="Pfam" id="PF13489">
    <property type="entry name" value="Methyltransf_23"/>
    <property type="match status" value="1"/>
</dbReference>
<name>A0ABV2LYT8_9FIRM</name>
<dbReference type="EMBL" id="JBEPMJ010000003">
    <property type="protein sequence ID" value="MET3749375.1"/>
    <property type="molecule type" value="Genomic_DNA"/>
</dbReference>
<keyword evidence="2" id="KW-1185">Reference proteome</keyword>
<evidence type="ECO:0000313" key="2">
    <source>
        <dbReference type="Proteomes" id="UP001549106"/>
    </source>
</evidence>
<keyword evidence="1" id="KW-0808">Transferase</keyword>
<protein>
    <submittedName>
        <fullName evidence="1">2-polyprenyl-3-methyl-5-hydroxy-6-metoxy-1, 4-benzoquinol methylase</fullName>
    </submittedName>
</protein>
<dbReference type="PANTHER" id="PTHR43861">
    <property type="entry name" value="TRANS-ACONITATE 2-METHYLTRANSFERASE-RELATED"/>
    <property type="match status" value="1"/>
</dbReference>
<dbReference type="CDD" id="cd02440">
    <property type="entry name" value="AdoMet_MTases"/>
    <property type="match status" value="1"/>
</dbReference>
<sequence>MIEKIGKAVLDDTCYPGQDLYSDGAIEDEMLEIARTYPKEQWNQVIAERKSWPILYHFSHVRENILSWLPFTGKENVLEIGSGCGAITGALCKKAEKVTCIELSKKRSEINAWRHKDCENLTILMGNFQEIEPALTEKYDYITLIGVFEYGENYIQSDTPYVDFLKTIARHLKPGGQIVLAIENRFGLKYWAGCTEDHFGTLFEGLEGYPTTKGVKTFTQKELTEILEKAGNLKAQWYYPFPDYKLPMTIYSDRRLPLKGELNRMETNFDRLRLQLFQESPVYDSLLDNDMFPEFSNSFLLLIGKEQICPEIVYTKFSNERDARFALRTDICEPGRFERYVQKLPANEKACEHTARLERIYTELTEDYKKQGLELNLCKTVNKAARLEYLEGMTLEEKLDQLLAQGKFSELEELFFYYLKKVQNLHSTDTFIKTPEFVQVFGDVELTGEYSCAKMSNIDLVPANILILKDRQVVIDYEWTFDFPVPADFILYRMIHYYLESDGKRRVLKDRDFYGKAGITQEELAVYGEMERNFQKYMHGSHVPLLSMYEDVSPGKVEILPYYEQMRAAGAERRLQVFFDRGNGFSEEDSEDYPMSRAGVSMELEIPDNVKNLRLDPGEASGGLILRKLAFENDIKADFTTNGFPVGADSYYFGGGDPQFVIGNISGEKKLRIEIEIMKAQEAGEKFWKSFGLVSAEKDEEIRRLKEKISQMENTKVWKLYRSIKKK</sequence>
<gene>
    <name evidence="1" type="ORF">ABID24_000602</name>
</gene>
<reference evidence="1 2" key="1">
    <citation type="submission" date="2024-06" db="EMBL/GenBank/DDBJ databases">
        <title>Genomic Encyclopedia of Type Strains, Phase IV (KMG-IV): sequencing the most valuable type-strain genomes for metagenomic binning, comparative biology and taxonomic classification.</title>
        <authorList>
            <person name="Goeker M."/>
        </authorList>
    </citation>
    <scope>NUCLEOTIDE SEQUENCE [LARGE SCALE GENOMIC DNA]</scope>
    <source>
        <strain evidence="1 2">DSM 29492</strain>
    </source>
</reference>
<dbReference type="GO" id="GO:0032259">
    <property type="term" value="P:methylation"/>
    <property type="evidence" value="ECO:0007669"/>
    <property type="project" value="UniProtKB-KW"/>
</dbReference>
<dbReference type="RefSeq" id="WP_257463970.1">
    <property type="nucleotide sequence ID" value="NZ_JANJZT010000003.1"/>
</dbReference>
<dbReference type="SUPFAM" id="SSF53335">
    <property type="entry name" value="S-adenosyl-L-methionine-dependent methyltransferases"/>
    <property type="match status" value="1"/>
</dbReference>
<keyword evidence="1" id="KW-0489">Methyltransferase</keyword>
<dbReference type="Gene3D" id="3.40.50.150">
    <property type="entry name" value="Vaccinia Virus protein VP39"/>
    <property type="match status" value="1"/>
</dbReference>
<dbReference type="GO" id="GO:0008168">
    <property type="term" value="F:methyltransferase activity"/>
    <property type="evidence" value="ECO:0007669"/>
    <property type="project" value="UniProtKB-KW"/>
</dbReference>
<dbReference type="Proteomes" id="UP001549106">
    <property type="component" value="Unassembled WGS sequence"/>
</dbReference>
<evidence type="ECO:0000313" key="1">
    <source>
        <dbReference type="EMBL" id="MET3749375.1"/>
    </source>
</evidence>